<organism evidence="2 3">
    <name type="scientific">Jeotgalibacillus terrae</name>
    <dbReference type="NCBI Taxonomy" id="587735"/>
    <lineage>
        <taxon>Bacteria</taxon>
        <taxon>Bacillati</taxon>
        <taxon>Bacillota</taxon>
        <taxon>Bacilli</taxon>
        <taxon>Bacillales</taxon>
        <taxon>Caryophanaceae</taxon>
        <taxon>Jeotgalibacillus</taxon>
    </lineage>
</organism>
<dbReference type="RefSeq" id="WP_204728419.1">
    <property type="nucleotide sequence ID" value="NZ_JAFBDK010000003.1"/>
</dbReference>
<dbReference type="EMBL" id="JBHUPG010000031">
    <property type="protein sequence ID" value="MFD2913501.1"/>
    <property type="molecule type" value="Genomic_DNA"/>
</dbReference>
<accession>A0ABW5ZMB0</accession>
<proteinExistence type="predicted"/>
<evidence type="ECO:0000256" key="1">
    <source>
        <dbReference type="SAM" id="Coils"/>
    </source>
</evidence>
<keyword evidence="3" id="KW-1185">Reference proteome</keyword>
<evidence type="ECO:0000313" key="2">
    <source>
        <dbReference type="EMBL" id="MFD2913501.1"/>
    </source>
</evidence>
<keyword evidence="1" id="KW-0175">Coiled coil</keyword>
<protein>
    <submittedName>
        <fullName evidence="2">Uncharacterized protein</fullName>
    </submittedName>
</protein>
<evidence type="ECO:0000313" key="3">
    <source>
        <dbReference type="Proteomes" id="UP001597561"/>
    </source>
</evidence>
<name>A0ABW5ZMB0_9BACL</name>
<gene>
    <name evidence="2" type="ORF">ACFS5P_16560</name>
</gene>
<reference evidence="3" key="1">
    <citation type="journal article" date="2019" name="Int. J. Syst. Evol. Microbiol.">
        <title>The Global Catalogue of Microorganisms (GCM) 10K type strain sequencing project: providing services to taxonomists for standard genome sequencing and annotation.</title>
        <authorList>
            <consortium name="The Broad Institute Genomics Platform"/>
            <consortium name="The Broad Institute Genome Sequencing Center for Infectious Disease"/>
            <person name="Wu L."/>
            <person name="Ma J."/>
        </authorList>
    </citation>
    <scope>NUCLEOTIDE SEQUENCE [LARGE SCALE GENOMIC DNA]</scope>
    <source>
        <strain evidence="3">KCTC 13528</strain>
    </source>
</reference>
<feature type="coiled-coil region" evidence="1">
    <location>
        <begin position="283"/>
        <end position="310"/>
    </location>
</feature>
<dbReference type="Proteomes" id="UP001597561">
    <property type="component" value="Unassembled WGS sequence"/>
</dbReference>
<comment type="caution">
    <text evidence="2">The sequence shown here is derived from an EMBL/GenBank/DDBJ whole genome shotgun (WGS) entry which is preliminary data.</text>
</comment>
<sequence>MTKQRIGNIGVLNLTKVDEKTISGIESIENVGCIIYSRETAHLQAALKVQNVGASIEINGDYQTMTGETVLSRGYFQSLTSPVQMLAVGSVVLDEDIEEADLEGKVDGLFVVGVLYTPAHLQGIIQSKVKHMTGMFDTYQGEKPRLINGKLELTNAYLDSIQTSVKLTVNGKLTLEKDLSMEAFKQKIEHLTVNGILYYHESQESVVFSVPNTISGNSVKIPEGFSLLTSAQSYSARTLRRLNGAKLMTTHPIYFEKDVTREMLERAIDRIQTTSIVVVDENLEDLLYEKTNLEAEILSYEGQYVLIEDEETWVTEEYAAYEKPVTLIVAGKLHFGEDLSADELNIIIKNIDLLGTIVAATPEIKGTVKSLLRLNDGSVENPDQPADDEYDVANYGELSL</sequence>